<dbReference type="Proteomes" id="UP000248134">
    <property type="component" value="Unassembled WGS sequence"/>
</dbReference>
<dbReference type="GO" id="GO:0005886">
    <property type="term" value="C:plasma membrane"/>
    <property type="evidence" value="ECO:0007669"/>
    <property type="project" value="UniProtKB-SubCell"/>
</dbReference>
<dbReference type="AlphaFoldDB" id="A0A323UFY2"/>
<keyword evidence="3 5" id="KW-0807">Transducer</keyword>
<dbReference type="SUPFAM" id="SSF58104">
    <property type="entry name" value="Methyl-accepting chemotaxis protein (MCP) signaling domain"/>
    <property type="match status" value="1"/>
</dbReference>
<organism evidence="11 12">
    <name type="scientific">Rhodopseudomonas palustris</name>
    <dbReference type="NCBI Taxonomy" id="1076"/>
    <lineage>
        <taxon>Bacteria</taxon>
        <taxon>Pseudomonadati</taxon>
        <taxon>Pseudomonadota</taxon>
        <taxon>Alphaproteobacteria</taxon>
        <taxon>Hyphomicrobiales</taxon>
        <taxon>Nitrobacteraceae</taxon>
        <taxon>Rhodopseudomonas</taxon>
    </lineage>
</organism>
<dbReference type="GO" id="GO:0006935">
    <property type="term" value="P:chemotaxis"/>
    <property type="evidence" value="ECO:0007669"/>
    <property type="project" value="InterPro"/>
</dbReference>
<dbReference type="Gene3D" id="1.10.287.950">
    <property type="entry name" value="Methyl-accepting chemotaxis protein"/>
    <property type="match status" value="1"/>
</dbReference>
<dbReference type="PANTHER" id="PTHR32089">
    <property type="entry name" value="METHYL-ACCEPTING CHEMOTAXIS PROTEIN MCPB"/>
    <property type="match status" value="1"/>
</dbReference>
<dbReference type="EMBL" id="QKQS01000023">
    <property type="protein sequence ID" value="PZA11147.1"/>
    <property type="molecule type" value="Genomic_DNA"/>
</dbReference>
<keyword evidence="2" id="KW-0997">Cell inner membrane</keyword>
<evidence type="ECO:0000256" key="5">
    <source>
        <dbReference type="PROSITE-ProRule" id="PRU00284"/>
    </source>
</evidence>
<dbReference type="Gene3D" id="6.10.340.10">
    <property type="match status" value="1"/>
</dbReference>
<dbReference type="InterPro" id="IPR000727">
    <property type="entry name" value="T_SNARE_dom"/>
</dbReference>
<feature type="domain" description="T-SNARE coiled-coil homology" evidence="9">
    <location>
        <begin position="460"/>
        <end position="522"/>
    </location>
</feature>
<dbReference type="InterPro" id="IPR024478">
    <property type="entry name" value="HlyB_4HB_MCP"/>
</dbReference>
<dbReference type="SMART" id="SM00304">
    <property type="entry name" value="HAMP"/>
    <property type="match status" value="1"/>
</dbReference>
<dbReference type="PROSITE" id="PS50192">
    <property type="entry name" value="T_SNARE"/>
    <property type="match status" value="1"/>
</dbReference>
<evidence type="ECO:0000256" key="1">
    <source>
        <dbReference type="ARBA" id="ARBA00004429"/>
    </source>
</evidence>
<dbReference type="GO" id="GO:0007165">
    <property type="term" value="P:signal transduction"/>
    <property type="evidence" value="ECO:0007669"/>
    <property type="project" value="UniProtKB-KW"/>
</dbReference>
<keyword evidence="7" id="KW-0472">Membrane</keyword>
<proteinExistence type="inferred from homology"/>
<dbReference type="GO" id="GO:0004888">
    <property type="term" value="F:transmembrane signaling receptor activity"/>
    <property type="evidence" value="ECO:0007669"/>
    <property type="project" value="InterPro"/>
</dbReference>
<dbReference type="Pfam" id="PF12729">
    <property type="entry name" value="4HB_MCP_1"/>
    <property type="match status" value="1"/>
</dbReference>
<keyword evidence="7" id="KW-0812">Transmembrane</keyword>
<evidence type="ECO:0000256" key="2">
    <source>
        <dbReference type="ARBA" id="ARBA00022519"/>
    </source>
</evidence>
<dbReference type="OrthoDB" id="9814202at2"/>
<evidence type="ECO:0000256" key="7">
    <source>
        <dbReference type="SAM" id="Phobius"/>
    </source>
</evidence>
<dbReference type="Pfam" id="PF00672">
    <property type="entry name" value="HAMP"/>
    <property type="match status" value="1"/>
</dbReference>
<sequence>MLSKISIRTKITSLVAMLLIALSGLGAVSLLKLSSMNANTVEITTNWLPTVTLLGEMRSSVLYYRMRLRDHLLETSDEAMSKLEKQIATIEEKIKTEQKAYELLISSSEEKQIYQDWVDLWDKYRAAAPKLLDFSRKSHNGQISIEGVNLLSGTLNPLANQMDAVMQKDITLNNKGASDASSAAAATYSSAFFIVMTILGLAITVGVIASVMVIRDITSGIGSIIKPMQALGQGDLSADVPYRGVSTEIGAMADSLQVFKEALIAKKAADEAAAREAEAKIARGQRVDSATRQFEAAIGQIVETVSSASTELEASAGTLTATAGHAEELTTAVAAASEQASANVQSVASATEEMSSSISEISRQVQESARIANDAVDQARKTNDSVGMLSTAAARIGDVVELINTIAGQTNLLALNATIEAARAGDAGRGFAVVAAEVKALAEQTAKATGEIGQQIAGIQTATDQSVSAIREIGMTIGRMSEIASTIASAVEEQGAATQEISRNVQQAAQGTQQVSSNITDVQRGATETGTASGQVLSAAKSLSEDSSRLRDEVARFLETVRAA</sequence>
<dbReference type="InterPro" id="IPR004090">
    <property type="entry name" value="Chemotax_Me-accpt_rcpt"/>
</dbReference>
<dbReference type="PROSITE" id="PS50885">
    <property type="entry name" value="HAMP"/>
    <property type="match status" value="1"/>
</dbReference>
<dbReference type="InterPro" id="IPR004089">
    <property type="entry name" value="MCPsignal_dom"/>
</dbReference>
<dbReference type="Pfam" id="PF00015">
    <property type="entry name" value="MCPsignal"/>
    <property type="match status" value="1"/>
</dbReference>
<keyword evidence="2" id="KW-1003">Cell membrane</keyword>
<feature type="domain" description="HAMP" evidence="10">
    <location>
        <begin position="215"/>
        <end position="268"/>
    </location>
</feature>
<reference evidence="11 12" key="1">
    <citation type="submission" date="2018-06" db="EMBL/GenBank/DDBJ databases">
        <title>Draft Whole-Genome Sequence of the purple photosynthetic bacterium Rhodospeudomonas palustris XCP.</title>
        <authorList>
            <person name="Rayyan A."/>
            <person name="Meyer T.E."/>
            <person name="Kyndt J.A."/>
        </authorList>
    </citation>
    <scope>NUCLEOTIDE SEQUENCE [LARGE SCALE GENOMIC DNA]</scope>
    <source>
        <strain evidence="11 12">XCP</strain>
    </source>
</reference>
<evidence type="ECO:0000313" key="11">
    <source>
        <dbReference type="EMBL" id="PZA11147.1"/>
    </source>
</evidence>
<evidence type="ECO:0000256" key="4">
    <source>
        <dbReference type="ARBA" id="ARBA00029447"/>
    </source>
</evidence>
<dbReference type="PRINTS" id="PR00260">
    <property type="entry name" value="CHEMTRNSDUCR"/>
</dbReference>
<dbReference type="SUPFAM" id="SSF158472">
    <property type="entry name" value="HAMP domain-like"/>
    <property type="match status" value="1"/>
</dbReference>
<evidence type="ECO:0000259" key="10">
    <source>
        <dbReference type="PROSITE" id="PS50885"/>
    </source>
</evidence>
<comment type="subcellular location">
    <subcellularLocation>
        <location evidence="1">Cell inner membrane</location>
        <topology evidence="1">Multi-pass membrane protein</topology>
    </subcellularLocation>
</comment>
<protein>
    <submittedName>
        <fullName evidence="11">Methyl-accepting chemotaxis protein</fullName>
    </submittedName>
</protein>
<evidence type="ECO:0000313" key="12">
    <source>
        <dbReference type="Proteomes" id="UP000248134"/>
    </source>
</evidence>
<dbReference type="SMART" id="SM00283">
    <property type="entry name" value="MA"/>
    <property type="match status" value="1"/>
</dbReference>
<gene>
    <name evidence="11" type="ORF">DNX69_17725</name>
</gene>
<evidence type="ECO:0000259" key="8">
    <source>
        <dbReference type="PROSITE" id="PS50111"/>
    </source>
</evidence>
<dbReference type="InterPro" id="IPR003660">
    <property type="entry name" value="HAMP_dom"/>
</dbReference>
<name>A0A323UFY2_RHOPL</name>
<comment type="caution">
    <text evidence="11">The sequence shown here is derived from an EMBL/GenBank/DDBJ whole genome shotgun (WGS) entry which is preliminary data.</text>
</comment>
<accession>A0A323UFY2</accession>
<evidence type="ECO:0000256" key="6">
    <source>
        <dbReference type="SAM" id="Coils"/>
    </source>
</evidence>
<dbReference type="PANTHER" id="PTHR32089:SF112">
    <property type="entry name" value="LYSOZYME-LIKE PROTEIN-RELATED"/>
    <property type="match status" value="1"/>
</dbReference>
<dbReference type="PROSITE" id="PS50111">
    <property type="entry name" value="CHEMOTAXIS_TRANSDUC_2"/>
    <property type="match status" value="1"/>
</dbReference>
<evidence type="ECO:0000256" key="3">
    <source>
        <dbReference type="ARBA" id="ARBA00023224"/>
    </source>
</evidence>
<feature type="transmembrane region" description="Helical" evidence="7">
    <location>
        <begin position="191"/>
        <end position="214"/>
    </location>
</feature>
<evidence type="ECO:0000259" key="9">
    <source>
        <dbReference type="PROSITE" id="PS50192"/>
    </source>
</evidence>
<keyword evidence="7" id="KW-1133">Transmembrane helix</keyword>
<feature type="domain" description="Methyl-accepting transducer" evidence="8">
    <location>
        <begin position="301"/>
        <end position="530"/>
    </location>
</feature>
<comment type="similarity">
    <text evidence="4">Belongs to the methyl-accepting chemotaxis (MCP) protein family.</text>
</comment>
<feature type="coiled-coil region" evidence="6">
    <location>
        <begin position="73"/>
        <end position="100"/>
    </location>
</feature>
<dbReference type="RefSeq" id="WP_110787236.1">
    <property type="nucleotide sequence ID" value="NZ_QKQS01000023.1"/>
</dbReference>
<keyword evidence="6" id="KW-0175">Coiled coil</keyword>